<proteinExistence type="predicted"/>
<evidence type="ECO:0000259" key="1">
    <source>
        <dbReference type="Pfam" id="PF13976"/>
    </source>
</evidence>
<keyword evidence="3" id="KW-1185">Reference proteome</keyword>
<feature type="non-terminal residue" evidence="2">
    <location>
        <position position="122"/>
    </location>
</feature>
<accession>A0A5C3Q533</accession>
<dbReference type="OrthoDB" id="2713924at2759"/>
<dbReference type="EMBL" id="ML178853">
    <property type="protein sequence ID" value="TFK96941.1"/>
    <property type="molecule type" value="Genomic_DNA"/>
</dbReference>
<dbReference type="Pfam" id="PF13976">
    <property type="entry name" value="gag_pre-integrs"/>
    <property type="match status" value="1"/>
</dbReference>
<reference evidence="2 3" key="1">
    <citation type="journal article" date="2019" name="Nat. Ecol. Evol.">
        <title>Megaphylogeny resolves global patterns of mushroom evolution.</title>
        <authorList>
            <person name="Varga T."/>
            <person name="Krizsan K."/>
            <person name="Foldi C."/>
            <person name="Dima B."/>
            <person name="Sanchez-Garcia M."/>
            <person name="Sanchez-Ramirez S."/>
            <person name="Szollosi G.J."/>
            <person name="Szarkandi J.G."/>
            <person name="Papp V."/>
            <person name="Albert L."/>
            <person name="Andreopoulos W."/>
            <person name="Angelini C."/>
            <person name="Antonin V."/>
            <person name="Barry K.W."/>
            <person name="Bougher N.L."/>
            <person name="Buchanan P."/>
            <person name="Buyck B."/>
            <person name="Bense V."/>
            <person name="Catcheside P."/>
            <person name="Chovatia M."/>
            <person name="Cooper J."/>
            <person name="Damon W."/>
            <person name="Desjardin D."/>
            <person name="Finy P."/>
            <person name="Geml J."/>
            <person name="Haridas S."/>
            <person name="Hughes K."/>
            <person name="Justo A."/>
            <person name="Karasinski D."/>
            <person name="Kautmanova I."/>
            <person name="Kiss B."/>
            <person name="Kocsube S."/>
            <person name="Kotiranta H."/>
            <person name="LaButti K.M."/>
            <person name="Lechner B.E."/>
            <person name="Liimatainen K."/>
            <person name="Lipzen A."/>
            <person name="Lukacs Z."/>
            <person name="Mihaltcheva S."/>
            <person name="Morgado L.N."/>
            <person name="Niskanen T."/>
            <person name="Noordeloos M.E."/>
            <person name="Ohm R.A."/>
            <person name="Ortiz-Santana B."/>
            <person name="Ovrebo C."/>
            <person name="Racz N."/>
            <person name="Riley R."/>
            <person name="Savchenko A."/>
            <person name="Shiryaev A."/>
            <person name="Soop K."/>
            <person name="Spirin V."/>
            <person name="Szebenyi C."/>
            <person name="Tomsovsky M."/>
            <person name="Tulloss R.E."/>
            <person name="Uehling J."/>
            <person name="Grigoriev I.V."/>
            <person name="Vagvolgyi C."/>
            <person name="Papp T."/>
            <person name="Martin F.M."/>
            <person name="Miettinen O."/>
            <person name="Hibbett D.S."/>
            <person name="Nagy L.G."/>
        </authorList>
    </citation>
    <scope>NUCLEOTIDE SEQUENCE [LARGE SCALE GENOMIC DNA]</scope>
    <source>
        <strain evidence="2 3">CBS 309.79</strain>
    </source>
</reference>
<dbReference type="InterPro" id="IPR025724">
    <property type="entry name" value="GAG-pre-integrase_dom"/>
</dbReference>
<gene>
    <name evidence="2" type="ORF">BDV98DRAFT_514736</name>
</gene>
<name>A0A5C3Q533_9AGAR</name>
<feature type="domain" description="GAG-pre-integrase" evidence="1">
    <location>
        <begin position="16"/>
        <end position="66"/>
    </location>
</feature>
<protein>
    <recommendedName>
        <fullName evidence="1">GAG-pre-integrase domain-containing protein</fullName>
    </recommendedName>
</protein>
<organism evidence="2 3">
    <name type="scientific">Pterulicium gracile</name>
    <dbReference type="NCBI Taxonomy" id="1884261"/>
    <lineage>
        <taxon>Eukaryota</taxon>
        <taxon>Fungi</taxon>
        <taxon>Dikarya</taxon>
        <taxon>Basidiomycota</taxon>
        <taxon>Agaricomycotina</taxon>
        <taxon>Agaricomycetes</taxon>
        <taxon>Agaricomycetidae</taxon>
        <taxon>Agaricales</taxon>
        <taxon>Pleurotineae</taxon>
        <taxon>Pterulaceae</taxon>
        <taxon>Pterulicium</taxon>
    </lineage>
</organism>
<sequence>MSAPFPPSANAFIQPKAPNLRTWHGRLGHACHQTVLDMFTNKATKGMTLDLLLHPGSCHPCILGKQVMASVPKVRVGPESTRLRLEKVFIDVTGPFVHLTNGTLYNMAIINNYSSFPWNYQL</sequence>
<evidence type="ECO:0000313" key="3">
    <source>
        <dbReference type="Proteomes" id="UP000305067"/>
    </source>
</evidence>
<dbReference type="Proteomes" id="UP000305067">
    <property type="component" value="Unassembled WGS sequence"/>
</dbReference>
<evidence type="ECO:0000313" key="2">
    <source>
        <dbReference type="EMBL" id="TFK96941.1"/>
    </source>
</evidence>
<dbReference type="STRING" id="1884261.A0A5C3Q533"/>
<dbReference type="AlphaFoldDB" id="A0A5C3Q533"/>